<reference evidence="2" key="1">
    <citation type="submission" date="2017-09" db="EMBL/GenBank/DDBJ databases">
        <title>Depth-based differentiation of microbial function through sediment-hosted aquifers and enrichment of novel symbionts in the deep terrestrial subsurface.</title>
        <authorList>
            <person name="Probst A.J."/>
            <person name="Ladd B."/>
            <person name="Jarett J.K."/>
            <person name="Geller-Mcgrath D.E."/>
            <person name="Sieber C.M.K."/>
            <person name="Emerson J.B."/>
            <person name="Anantharaman K."/>
            <person name="Thomas B.C."/>
            <person name="Malmstrom R."/>
            <person name="Stieglmeier M."/>
            <person name="Klingl A."/>
            <person name="Woyke T."/>
            <person name="Ryan C.M."/>
            <person name="Banfield J.F."/>
        </authorList>
    </citation>
    <scope>NUCLEOTIDE SEQUENCE [LARGE SCALE GENOMIC DNA]</scope>
</reference>
<proteinExistence type="predicted"/>
<comment type="caution">
    <text evidence="1">The sequence shown here is derived from an EMBL/GenBank/DDBJ whole genome shotgun (WGS) entry which is preliminary data.</text>
</comment>
<dbReference type="Proteomes" id="UP000229449">
    <property type="component" value="Unassembled WGS sequence"/>
</dbReference>
<accession>A0A2M7RAT6</accession>
<organism evidence="1 2">
    <name type="scientific">Candidatus Magasanikbacteria bacterium CG_4_10_14_0_8_um_filter_32_14</name>
    <dbReference type="NCBI Taxonomy" id="1974640"/>
    <lineage>
        <taxon>Bacteria</taxon>
        <taxon>Candidatus Magasanikiibacteriota</taxon>
    </lineage>
</organism>
<dbReference type="AlphaFoldDB" id="A0A2M7RAT6"/>
<dbReference type="EMBL" id="PFMA01000039">
    <property type="protein sequence ID" value="PIY93456.1"/>
    <property type="molecule type" value="Genomic_DNA"/>
</dbReference>
<evidence type="ECO:0000313" key="1">
    <source>
        <dbReference type="EMBL" id="PIY93456.1"/>
    </source>
</evidence>
<sequence length="68" mass="8001">MADENVMRYVDILSLITNKEIDDSDVKSGFFSFYELEDGPLREMYLDIVLETLLLVRPEIFKEVKKIL</sequence>
<gene>
    <name evidence="1" type="ORF">COY69_01565</name>
</gene>
<evidence type="ECO:0000313" key="2">
    <source>
        <dbReference type="Proteomes" id="UP000229449"/>
    </source>
</evidence>
<protein>
    <submittedName>
        <fullName evidence="1">Uncharacterized protein</fullName>
    </submittedName>
</protein>
<name>A0A2M7RAT6_9BACT</name>